<dbReference type="SUPFAM" id="SSF53697">
    <property type="entry name" value="SIS domain"/>
    <property type="match status" value="1"/>
</dbReference>
<accession>A0A1W6MUD5</accession>
<dbReference type="EMBL" id="CP019948">
    <property type="protein sequence ID" value="ARN81185.1"/>
    <property type="molecule type" value="Genomic_DNA"/>
</dbReference>
<name>A0A1W6MUD5_9HYPH</name>
<organism evidence="2 3">
    <name type="scientific">Methylocystis bryophila</name>
    <dbReference type="NCBI Taxonomy" id="655015"/>
    <lineage>
        <taxon>Bacteria</taxon>
        <taxon>Pseudomonadati</taxon>
        <taxon>Pseudomonadota</taxon>
        <taxon>Alphaproteobacteria</taxon>
        <taxon>Hyphomicrobiales</taxon>
        <taxon>Methylocystaceae</taxon>
        <taxon>Methylocystis</taxon>
    </lineage>
</organism>
<keyword evidence="3" id="KW-1185">Reference proteome</keyword>
<keyword evidence="2" id="KW-0413">Isomerase</keyword>
<dbReference type="AlphaFoldDB" id="A0A1W6MUD5"/>
<gene>
    <name evidence="2" type="ORF">B1812_08920</name>
</gene>
<dbReference type="InterPro" id="IPR001347">
    <property type="entry name" value="SIS_dom"/>
</dbReference>
<reference evidence="2 3" key="1">
    <citation type="submission" date="2017-02" db="EMBL/GenBank/DDBJ databases">
        <authorList>
            <person name="Peterson S.W."/>
        </authorList>
    </citation>
    <scope>NUCLEOTIDE SEQUENCE [LARGE SCALE GENOMIC DNA]</scope>
    <source>
        <strain evidence="2 3">S285</strain>
    </source>
</reference>
<evidence type="ECO:0000313" key="2">
    <source>
        <dbReference type="EMBL" id="ARN81185.1"/>
    </source>
</evidence>
<dbReference type="KEGG" id="mbry:B1812_08920"/>
<dbReference type="Proteomes" id="UP000193978">
    <property type="component" value="Chromosome"/>
</dbReference>
<dbReference type="Pfam" id="PF13580">
    <property type="entry name" value="SIS_2"/>
    <property type="match status" value="1"/>
</dbReference>
<dbReference type="Gene3D" id="3.40.50.10490">
    <property type="entry name" value="Glucose-6-phosphate isomerase like protein, domain 1"/>
    <property type="match status" value="1"/>
</dbReference>
<evidence type="ECO:0000259" key="1">
    <source>
        <dbReference type="PROSITE" id="PS51464"/>
    </source>
</evidence>
<dbReference type="InterPro" id="IPR035461">
    <property type="entry name" value="GmhA/DiaA"/>
</dbReference>
<dbReference type="InterPro" id="IPR046348">
    <property type="entry name" value="SIS_dom_sf"/>
</dbReference>
<dbReference type="RefSeq" id="WP_085771272.1">
    <property type="nucleotide sequence ID" value="NZ_AP027149.1"/>
</dbReference>
<dbReference type="GO" id="GO:0016853">
    <property type="term" value="F:isomerase activity"/>
    <property type="evidence" value="ECO:0007669"/>
    <property type="project" value="UniProtKB-KW"/>
</dbReference>
<dbReference type="OrthoDB" id="9810929at2"/>
<feature type="domain" description="SIS" evidence="1">
    <location>
        <begin position="61"/>
        <end position="230"/>
    </location>
</feature>
<dbReference type="PROSITE" id="PS51464">
    <property type="entry name" value="SIS"/>
    <property type="match status" value="1"/>
</dbReference>
<dbReference type="GO" id="GO:1901135">
    <property type="term" value="P:carbohydrate derivative metabolic process"/>
    <property type="evidence" value="ECO:0007669"/>
    <property type="project" value="InterPro"/>
</dbReference>
<sequence length="230" mass="23943">MSSQNPLEALYPFLYGASLPSRDLDAALLNSVTEKAKDSRATSERFFEEQGAAIVAAARALAEIYRHGGRLFAMGNGGSSCDAAHIAVEFVHPITAGRPALAAVNLVADIATISAVGNDVGFDQAFARQVIAQGRPGDGLMGVSTSGNSGNLLAAFAVAKDMRITTFGLAGGDGGKMKSSGLVDYCLVVPSASIHRVQECHVACYHILWDLTHTLLAGHRGSAAREGITE</sequence>
<proteinExistence type="predicted"/>
<evidence type="ECO:0000313" key="3">
    <source>
        <dbReference type="Proteomes" id="UP000193978"/>
    </source>
</evidence>
<dbReference type="PANTHER" id="PTHR30390">
    <property type="entry name" value="SEDOHEPTULOSE 7-PHOSPHATE ISOMERASE / DNAA INITIATOR-ASSOCIATING FACTOR FOR REPLICATION INITIATION"/>
    <property type="match status" value="1"/>
</dbReference>
<dbReference type="GO" id="GO:0097367">
    <property type="term" value="F:carbohydrate derivative binding"/>
    <property type="evidence" value="ECO:0007669"/>
    <property type="project" value="InterPro"/>
</dbReference>
<protein>
    <submittedName>
        <fullName evidence="2">Phosphoheptose isomerase</fullName>
    </submittedName>
</protein>
<dbReference type="STRING" id="655015.B1812_08920"/>
<dbReference type="InterPro" id="IPR050099">
    <property type="entry name" value="SIS_GmhA/DiaA_subfam"/>
</dbReference>
<dbReference type="CDD" id="cd05006">
    <property type="entry name" value="SIS_GmhA"/>
    <property type="match status" value="1"/>
</dbReference>